<accession>A0AAN6Q634</accession>
<dbReference type="EMBL" id="MU863627">
    <property type="protein sequence ID" value="KAK4104268.1"/>
    <property type="molecule type" value="Genomic_DNA"/>
</dbReference>
<name>A0AAN6Q634_9PEZI</name>
<keyword evidence="3" id="KW-1185">Reference proteome</keyword>
<protein>
    <submittedName>
        <fullName evidence="2">Uncharacterized protein</fullName>
    </submittedName>
</protein>
<evidence type="ECO:0000256" key="1">
    <source>
        <dbReference type="SAM" id="MobiDB-lite"/>
    </source>
</evidence>
<dbReference type="AlphaFoldDB" id="A0AAN6Q634"/>
<feature type="region of interest" description="Disordered" evidence="1">
    <location>
        <begin position="159"/>
        <end position="204"/>
    </location>
</feature>
<reference evidence="2" key="2">
    <citation type="submission" date="2023-05" db="EMBL/GenBank/DDBJ databases">
        <authorList>
            <consortium name="Lawrence Berkeley National Laboratory"/>
            <person name="Steindorff A."/>
            <person name="Hensen N."/>
            <person name="Bonometti L."/>
            <person name="Westerberg I."/>
            <person name="Brannstrom I.O."/>
            <person name="Guillou S."/>
            <person name="Cros-Aarteil S."/>
            <person name="Calhoun S."/>
            <person name="Haridas S."/>
            <person name="Kuo A."/>
            <person name="Mondo S."/>
            <person name="Pangilinan J."/>
            <person name="Riley R."/>
            <person name="Labutti K."/>
            <person name="Andreopoulos B."/>
            <person name="Lipzen A."/>
            <person name="Chen C."/>
            <person name="Yanf M."/>
            <person name="Daum C."/>
            <person name="Ng V."/>
            <person name="Clum A."/>
            <person name="Ohm R."/>
            <person name="Martin F."/>
            <person name="Silar P."/>
            <person name="Natvig D."/>
            <person name="Lalanne C."/>
            <person name="Gautier V."/>
            <person name="Ament-Velasquez S.L."/>
            <person name="Kruys A."/>
            <person name="Hutchinson M.I."/>
            <person name="Powell A.J."/>
            <person name="Barry K."/>
            <person name="Miller A.N."/>
            <person name="Grigoriev I.V."/>
            <person name="Debuchy R."/>
            <person name="Gladieux P."/>
            <person name="Thoren M.H."/>
            <person name="Johannesson H."/>
        </authorList>
    </citation>
    <scope>NUCLEOTIDE SEQUENCE</scope>
    <source>
        <strain evidence="2">CBS 757.83</strain>
    </source>
</reference>
<gene>
    <name evidence="2" type="ORF">N658DRAFT_484266</name>
</gene>
<feature type="region of interest" description="Disordered" evidence="1">
    <location>
        <begin position="91"/>
        <end position="125"/>
    </location>
</feature>
<reference evidence="2" key="1">
    <citation type="journal article" date="2023" name="Mol. Phylogenet. Evol.">
        <title>Genome-scale phylogeny and comparative genomics of the fungal order Sordariales.</title>
        <authorList>
            <person name="Hensen N."/>
            <person name="Bonometti L."/>
            <person name="Westerberg I."/>
            <person name="Brannstrom I.O."/>
            <person name="Guillou S."/>
            <person name="Cros-Aarteil S."/>
            <person name="Calhoun S."/>
            <person name="Haridas S."/>
            <person name="Kuo A."/>
            <person name="Mondo S."/>
            <person name="Pangilinan J."/>
            <person name="Riley R."/>
            <person name="LaButti K."/>
            <person name="Andreopoulos B."/>
            <person name="Lipzen A."/>
            <person name="Chen C."/>
            <person name="Yan M."/>
            <person name="Daum C."/>
            <person name="Ng V."/>
            <person name="Clum A."/>
            <person name="Steindorff A."/>
            <person name="Ohm R.A."/>
            <person name="Martin F."/>
            <person name="Silar P."/>
            <person name="Natvig D.O."/>
            <person name="Lalanne C."/>
            <person name="Gautier V."/>
            <person name="Ament-Velasquez S.L."/>
            <person name="Kruys A."/>
            <person name="Hutchinson M.I."/>
            <person name="Powell A.J."/>
            <person name="Barry K."/>
            <person name="Miller A.N."/>
            <person name="Grigoriev I.V."/>
            <person name="Debuchy R."/>
            <person name="Gladieux P."/>
            <person name="Hiltunen Thoren M."/>
            <person name="Johannesson H."/>
        </authorList>
    </citation>
    <scope>NUCLEOTIDE SEQUENCE</scope>
    <source>
        <strain evidence="2">CBS 757.83</strain>
    </source>
</reference>
<feature type="compositionally biased region" description="Basic and acidic residues" evidence="1">
    <location>
        <begin position="54"/>
        <end position="74"/>
    </location>
</feature>
<proteinExistence type="predicted"/>
<evidence type="ECO:0000313" key="3">
    <source>
        <dbReference type="Proteomes" id="UP001305647"/>
    </source>
</evidence>
<organism evidence="2 3">
    <name type="scientific">Parathielavia hyrcaniae</name>
    <dbReference type="NCBI Taxonomy" id="113614"/>
    <lineage>
        <taxon>Eukaryota</taxon>
        <taxon>Fungi</taxon>
        <taxon>Dikarya</taxon>
        <taxon>Ascomycota</taxon>
        <taxon>Pezizomycotina</taxon>
        <taxon>Sordariomycetes</taxon>
        <taxon>Sordariomycetidae</taxon>
        <taxon>Sordariales</taxon>
        <taxon>Chaetomiaceae</taxon>
        <taxon>Parathielavia</taxon>
    </lineage>
</organism>
<comment type="caution">
    <text evidence="2">The sequence shown here is derived from an EMBL/GenBank/DDBJ whole genome shotgun (WGS) entry which is preliminary data.</text>
</comment>
<feature type="compositionally biased region" description="Basic residues" evidence="1">
    <location>
        <begin position="159"/>
        <end position="170"/>
    </location>
</feature>
<evidence type="ECO:0000313" key="2">
    <source>
        <dbReference type="EMBL" id="KAK4104268.1"/>
    </source>
</evidence>
<dbReference type="Proteomes" id="UP001305647">
    <property type="component" value="Unassembled WGS sequence"/>
</dbReference>
<feature type="region of interest" description="Disordered" evidence="1">
    <location>
        <begin position="48"/>
        <end position="74"/>
    </location>
</feature>
<sequence length="204" mass="23000">MFLRGSCFGELESFEEVEPLGEMNSGSGSRLLFPECLKAMHESCEVKVQQQDSQGREGGYRVATGEEERKPSTREGVRRVWRALVLETQPQQAKRKRIPNALGDGEQRIWRRQQHPRKTRDIEKEEKQCAKCRAGGWIVFTRRSDAHLGGTRAFSNKKCKGTKWGGKKAPGKSTEHNRGRPGLRLPDGTPEEARPALHNGTSMC</sequence>